<dbReference type="Gene3D" id="3.30.230.10">
    <property type="match status" value="1"/>
</dbReference>
<organism evidence="9 10">
    <name type="scientific">Romboutsia sedimentorum</name>
    <dbReference type="NCBI Taxonomy" id="1368474"/>
    <lineage>
        <taxon>Bacteria</taxon>
        <taxon>Bacillati</taxon>
        <taxon>Bacillota</taxon>
        <taxon>Clostridia</taxon>
        <taxon>Peptostreptococcales</taxon>
        <taxon>Peptostreptococcaceae</taxon>
        <taxon>Romboutsia</taxon>
    </lineage>
</organism>
<dbReference type="EC" id="3.1.26.5" evidence="7 8"/>
<dbReference type="InterPro" id="IPR014721">
    <property type="entry name" value="Ribsml_uS5_D2-typ_fold_subgr"/>
</dbReference>
<evidence type="ECO:0000256" key="7">
    <source>
        <dbReference type="HAMAP-Rule" id="MF_00227"/>
    </source>
</evidence>
<reference evidence="9 10" key="1">
    <citation type="submission" date="2023-05" db="EMBL/GenBank/DDBJ databases">
        <title>Rombocin, a short stable natural nisin variant, displays selective antimicrobial activity against Listeria monocytogenes and employs dual mode of action to kill target bacterial strains.</title>
        <authorList>
            <person name="Wambui J."/>
            <person name="Stephan R."/>
            <person name="Kuipers O.P."/>
        </authorList>
    </citation>
    <scope>NUCLEOTIDE SEQUENCE [LARGE SCALE GENOMIC DNA]</scope>
    <source>
        <strain evidence="9 10">RC002</strain>
    </source>
</reference>
<evidence type="ECO:0000313" key="9">
    <source>
        <dbReference type="EMBL" id="MDK2564544.1"/>
    </source>
</evidence>
<evidence type="ECO:0000313" key="10">
    <source>
        <dbReference type="Proteomes" id="UP001301012"/>
    </source>
</evidence>
<dbReference type="HAMAP" id="MF_00227">
    <property type="entry name" value="RNase_P"/>
    <property type="match status" value="1"/>
</dbReference>
<dbReference type="PROSITE" id="PS00648">
    <property type="entry name" value="RIBONUCLEASE_P"/>
    <property type="match status" value="1"/>
</dbReference>
<name>A0ABT7EC81_9FIRM</name>
<keyword evidence="4 7" id="KW-0255">Endonuclease</keyword>
<keyword evidence="2 7" id="KW-0819">tRNA processing</keyword>
<protein>
    <recommendedName>
        <fullName evidence="7 8">Ribonuclease P protein component</fullName>
        <shortName evidence="7">RNase P protein</shortName>
        <shortName evidence="7">RNaseP protein</shortName>
        <ecNumber evidence="7 8">3.1.26.5</ecNumber>
    </recommendedName>
    <alternativeName>
        <fullName evidence="7">Protein C5</fullName>
    </alternativeName>
</protein>
<comment type="caution">
    <text evidence="9">The sequence shown here is derived from an EMBL/GenBank/DDBJ whole genome shotgun (WGS) entry which is preliminary data.</text>
</comment>
<sequence length="117" mass="13719">MDFNRTKGLKKDSDFRKVYKHGKSFANKHLVMYILDNKSDSTRVGISVSKKVGKAITRNKIRRRIKEAYRLNIDEKVKNGYDLVFIARVAIKDVDYKNIEKSMNHLMKKANIKLDEQ</sequence>
<proteinExistence type="inferred from homology"/>
<dbReference type="PANTHER" id="PTHR33992">
    <property type="entry name" value="RIBONUCLEASE P PROTEIN COMPONENT"/>
    <property type="match status" value="1"/>
</dbReference>
<dbReference type="EMBL" id="JASKYM010000008">
    <property type="protein sequence ID" value="MDK2564544.1"/>
    <property type="molecule type" value="Genomic_DNA"/>
</dbReference>
<evidence type="ECO:0000256" key="5">
    <source>
        <dbReference type="ARBA" id="ARBA00022801"/>
    </source>
</evidence>
<comment type="function">
    <text evidence="1 7">RNaseP catalyzes the removal of the 5'-leader sequence from pre-tRNA to produce the mature 5'-terminus. It can also cleave other RNA substrates such as 4.5S RNA. The protein component plays an auxiliary but essential role in vivo by binding to the 5'-leader sequence and broadening the substrate specificity of the ribozyme.</text>
</comment>
<comment type="similarity">
    <text evidence="7">Belongs to the RnpA family.</text>
</comment>
<evidence type="ECO:0000256" key="3">
    <source>
        <dbReference type="ARBA" id="ARBA00022722"/>
    </source>
</evidence>
<accession>A0ABT7EC81</accession>
<evidence type="ECO:0000256" key="8">
    <source>
        <dbReference type="NCBIfam" id="TIGR00188"/>
    </source>
</evidence>
<gene>
    <name evidence="7 9" type="primary">rnpA</name>
    <name evidence="9" type="ORF">QOZ84_13460</name>
</gene>
<keyword evidence="3 7" id="KW-0540">Nuclease</keyword>
<dbReference type="InterPro" id="IPR020568">
    <property type="entry name" value="Ribosomal_Su5_D2-typ_SF"/>
</dbReference>
<dbReference type="InterPro" id="IPR000100">
    <property type="entry name" value="RNase_P"/>
</dbReference>
<dbReference type="SUPFAM" id="SSF54211">
    <property type="entry name" value="Ribosomal protein S5 domain 2-like"/>
    <property type="match status" value="1"/>
</dbReference>
<comment type="subunit">
    <text evidence="7">Consists of a catalytic RNA component (M1 or rnpB) and a protein subunit.</text>
</comment>
<evidence type="ECO:0000256" key="6">
    <source>
        <dbReference type="ARBA" id="ARBA00022884"/>
    </source>
</evidence>
<comment type="catalytic activity">
    <reaction evidence="7">
        <text>Endonucleolytic cleavage of RNA, removing 5'-extranucleotides from tRNA precursor.</text>
        <dbReference type="EC" id="3.1.26.5"/>
    </reaction>
</comment>
<dbReference type="Pfam" id="PF00825">
    <property type="entry name" value="Ribonuclease_P"/>
    <property type="match status" value="1"/>
</dbReference>
<dbReference type="Proteomes" id="UP001301012">
    <property type="component" value="Unassembled WGS sequence"/>
</dbReference>
<dbReference type="RefSeq" id="WP_284133462.1">
    <property type="nucleotide sequence ID" value="NZ_JASKYM010000008.1"/>
</dbReference>
<keyword evidence="6 7" id="KW-0694">RNA-binding</keyword>
<evidence type="ECO:0000256" key="4">
    <source>
        <dbReference type="ARBA" id="ARBA00022759"/>
    </source>
</evidence>
<dbReference type="GO" id="GO:0004526">
    <property type="term" value="F:ribonuclease P activity"/>
    <property type="evidence" value="ECO:0007669"/>
    <property type="project" value="UniProtKB-EC"/>
</dbReference>
<dbReference type="NCBIfam" id="TIGR00188">
    <property type="entry name" value="rnpA"/>
    <property type="match status" value="1"/>
</dbReference>
<evidence type="ECO:0000256" key="1">
    <source>
        <dbReference type="ARBA" id="ARBA00002663"/>
    </source>
</evidence>
<keyword evidence="5 7" id="KW-0378">Hydrolase</keyword>
<keyword evidence="10" id="KW-1185">Reference proteome</keyword>
<dbReference type="PANTHER" id="PTHR33992:SF1">
    <property type="entry name" value="RIBONUCLEASE P PROTEIN COMPONENT"/>
    <property type="match status" value="1"/>
</dbReference>
<dbReference type="InterPro" id="IPR020539">
    <property type="entry name" value="RNase_P_CS"/>
</dbReference>
<evidence type="ECO:0000256" key="2">
    <source>
        <dbReference type="ARBA" id="ARBA00022694"/>
    </source>
</evidence>